<keyword evidence="2" id="KW-1185">Reference proteome</keyword>
<organism evidence="1 2">
    <name type="scientific">Abeliophyllum distichum</name>
    <dbReference type="NCBI Taxonomy" id="126358"/>
    <lineage>
        <taxon>Eukaryota</taxon>
        <taxon>Viridiplantae</taxon>
        <taxon>Streptophyta</taxon>
        <taxon>Embryophyta</taxon>
        <taxon>Tracheophyta</taxon>
        <taxon>Spermatophyta</taxon>
        <taxon>Magnoliopsida</taxon>
        <taxon>eudicotyledons</taxon>
        <taxon>Gunneridae</taxon>
        <taxon>Pentapetalae</taxon>
        <taxon>asterids</taxon>
        <taxon>lamiids</taxon>
        <taxon>Lamiales</taxon>
        <taxon>Oleaceae</taxon>
        <taxon>Forsythieae</taxon>
        <taxon>Abeliophyllum</taxon>
    </lineage>
</organism>
<sequence>MDIDDRSFDDPDLDDEAKKHLSKVSTVLVRLLLSLVMILRKGEMVIGEIAIDEEKSVVPKRSLEDEGDAIDSGRFKRGRMASPQEIAELIPTSSSDVQDAFSDLSNWTERINIESR</sequence>
<evidence type="ECO:0000313" key="1">
    <source>
        <dbReference type="EMBL" id="KAL2491728.1"/>
    </source>
</evidence>
<comment type="caution">
    <text evidence="1">The sequence shown here is derived from an EMBL/GenBank/DDBJ whole genome shotgun (WGS) entry which is preliminary data.</text>
</comment>
<name>A0ABD1RTT1_9LAMI</name>
<dbReference type="AlphaFoldDB" id="A0ABD1RTT1"/>
<dbReference type="Proteomes" id="UP001604336">
    <property type="component" value="Unassembled WGS sequence"/>
</dbReference>
<proteinExistence type="predicted"/>
<reference evidence="2" key="1">
    <citation type="submission" date="2024-07" db="EMBL/GenBank/DDBJ databases">
        <title>Two chromosome-level genome assemblies of Korean endemic species Abeliophyllum distichum and Forsythia ovata (Oleaceae).</title>
        <authorList>
            <person name="Jang H."/>
        </authorList>
    </citation>
    <scope>NUCLEOTIDE SEQUENCE [LARGE SCALE GENOMIC DNA]</scope>
</reference>
<protein>
    <submittedName>
        <fullName evidence="1">Uncharacterized protein</fullName>
    </submittedName>
</protein>
<evidence type="ECO:0000313" key="2">
    <source>
        <dbReference type="Proteomes" id="UP001604336"/>
    </source>
</evidence>
<gene>
    <name evidence="1" type="ORF">Adt_27356</name>
</gene>
<accession>A0ABD1RTT1</accession>
<dbReference type="EMBL" id="JBFOLK010000008">
    <property type="protein sequence ID" value="KAL2491728.1"/>
    <property type="molecule type" value="Genomic_DNA"/>
</dbReference>